<gene>
    <name evidence="1" type="ORF">J2W61_001432</name>
</gene>
<evidence type="ECO:0000313" key="1">
    <source>
        <dbReference type="EMBL" id="MDR6701604.1"/>
    </source>
</evidence>
<reference evidence="1" key="1">
    <citation type="submission" date="2023-07" db="EMBL/GenBank/DDBJ databases">
        <title>Sorghum-associated microbial communities from plants grown in Nebraska, USA.</title>
        <authorList>
            <person name="Schachtman D."/>
        </authorList>
    </citation>
    <scope>NUCLEOTIDE SEQUENCE</scope>
    <source>
        <strain evidence="1">1457</strain>
    </source>
</reference>
<dbReference type="AlphaFoldDB" id="A0AAW8LPU2"/>
<protein>
    <submittedName>
        <fullName evidence="1">Uncharacterized protein</fullName>
    </submittedName>
</protein>
<sequence>MSKRSVALRKQGKPGWTSPGKAAIIRKMLRTSVGVPGAINLKSGNTTKLRAGIAAMKAGSRNANIAFLNDSTTREGMTGLGGSFDNRLGYPMYLAQQLTASGLASRADNILGGNGQSSIDTLIAQFEPRISYTGTVTLDGTLDGFGGRLFRIANGAITFDFTQASPFDRIEFVHAFFGAGAATVNISINGGATIQTINTNGTPTQEKKTTINCTLGSHTVTIQAGGTCLLSGINVYNSATKTVELYNFAAHGGTLPTPSNSPPIVANPTTGAYSPYGSRYNVGILALDAVFLMSGINEARQNIPVDSTPDGFKQRLQLDYNTFAAAGVDVIFMTPLFDNATGGNVANQEQYFKWCGMLH</sequence>
<name>A0AAW8LPU2_AGRTU</name>
<evidence type="ECO:0000313" key="2">
    <source>
        <dbReference type="Proteomes" id="UP001265315"/>
    </source>
</evidence>
<proteinExistence type="predicted"/>
<dbReference type="Proteomes" id="UP001265315">
    <property type="component" value="Unassembled WGS sequence"/>
</dbReference>
<dbReference type="EMBL" id="JAVDSW010000001">
    <property type="protein sequence ID" value="MDR6701604.1"/>
    <property type="molecule type" value="Genomic_DNA"/>
</dbReference>
<dbReference type="RefSeq" id="WP_209689089.1">
    <property type="nucleotide sequence ID" value="NZ_JAGIPM010000001.1"/>
</dbReference>
<accession>A0AAW8LPU2</accession>
<organism evidence="1 2">
    <name type="scientific">Agrobacterium tumefaciens</name>
    <dbReference type="NCBI Taxonomy" id="358"/>
    <lineage>
        <taxon>Bacteria</taxon>
        <taxon>Pseudomonadati</taxon>
        <taxon>Pseudomonadota</taxon>
        <taxon>Alphaproteobacteria</taxon>
        <taxon>Hyphomicrobiales</taxon>
        <taxon>Rhizobiaceae</taxon>
        <taxon>Rhizobium/Agrobacterium group</taxon>
        <taxon>Agrobacterium</taxon>
        <taxon>Agrobacterium tumefaciens complex</taxon>
    </lineage>
</organism>
<comment type="caution">
    <text evidence="1">The sequence shown here is derived from an EMBL/GenBank/DDBJ whole genome shotgun (WGS) entry which is preliminary data.</text>
</comment>